<dbReference type="EMBL" id="QPFP01000010">
    <property type="protein sequence ID" value="TEB34115.1"/>
    <property type="molecule type" value="Genomic_DNA"/>
</dbReference>
<gene>
    <name evidence="1" type="ORF">FA13DRAFT_1729594</name>
</gene>
<protein>
    <submittedName>
        <fullName evidence="1">Uncharacterized protein</fullName>
    </submittedName>
</protein>
<organism evidence="1 2">
    <name type="scientific">Coprinellus micaceus</name>
    <name type="common">Glistening ink-cap mushroom</name>
    <name type="synonym">Coprinus micaceus</name>
    <dbReference type="NCBI Taxonomy" id="71717"/>
    <lineage>
        <taxon>Eukaryota</taxon>
        <taxon>Fungi</taxon>
        <taxon>Dikarya</taxon>
        <taxon>Basidiomycota</taxon>
        <taxon>Agaricomycotina</taxon>
        <taxon>Agaricomycetes</taxon>
        <taxon>Agaricomycetidae</taxon>
        <taxon>Agaricales</taxon>
        <taxon>Agaricineae</taxon>
        <taxon>Psathyrellaceae</taxon>
        <taxon>Coprinellus</taxon>
    </lineage>
</organism>
<comment type="caution">
    <text evidence="1">The sequence shown here is derived from an EMBL/GenBank/DDBJ whole genome shotgun (WGS) entry which is preliminary data.</text>
</comment>
<reference evidence="1 2" key="1">
    <citation type="journal article" date="2019" name="Nat. Ecol. Evol.">
        <title>Megaphylogeny resolves global patterns of mushroom evolution.</title>
        <authorList>
            <person name="Varga T."/>
            <person name="Krizsan K."/>
            <person name="Foldi C."/>
            <person name="Dima B."/>
            <person name="Sanchez-Garcia M."/>
            <person name="Sanchez-Ramirez S."/>
            <person name="Szollosi G.J."/>
            <person name="Szarkandi J.G."/>
            <person name="Papp V."/>
            <person name="Albert L."/>
            <person name="Andreopoulos W."/>
            <person name="Angelini C."/>
            <person name="Antonin V."/>
            <person name="Barry K.W."/>
            <person name="Bougher N.L."/>
            <person name="Buchanan P."/>
            <person name="Buyck B."/>
            <person name="Bense V."/>
            <person name="Catcheside P."/>
            <person name="Chovatia M."/>
            <person name="Cooper J."/>
            <person name="Damon W."/>
            <person name="Desjardin D."/>
            <person name="Finy P."/>
            <person name="Geml J."/>
            <person name="Haridas S."/>
            <person name="Hughes K."/>
            <person name="Justo A."/>
            <person name="Karasinski D."/>
            <person name="Kautmanova I."/>
            <person name="Kiss B."/>
            <person name="Kocsube S."/>
            <person name="Kotiranta H."/>
            <person name="LaButti K.M."/>
            <person name="Lechner B.E."/>
            <person name="Liimatainen K."/>
            <person name="Lipzen A."/>
            <person name="Lukacs Z."/>
            <person name="Mihaltcheva S."/>
            <person name="Morgado L.N."/>
            <person name="Niskanen T."/>
            <person name="Noordeloos M.E."/>
            <person name="Ohm R.A."/>
            <person name="Ortiz-Santana B."/>
            <person name="Ovrebo C."/>
            <person name="Racz N."/>
            <person name="Riley R."/>
            <person name="Savchenko A."/>
            <person name="Shiryaev A."/>
            <person name="Soop K."/>
            <person name="Spirin V."/>
            <person name="Szebenyi C."/>
            <person name="Tomsovsky M."/>
            <person name="Tulloss R.E."/>
            <person name="Uehling J."/>
            <person name="Grigoriev I.V."/>
            <person name="Vagvolgyi C."/>
            <person name="Papp T."/>
            <person name="Martin F.M."/>
            <person name="Miettinen O."/>
            <person name="Hibbett D.S."/>
            <person name="Nagy L.G."/>
        </authorList>
    </citation>
    <scope>NUCLEOTIDE SEQUENCE [LARGE SCALE GENOMIC DNA]</scope>
    <source>
        <strain evidence="1 2">FP101781</strain>
    </source>
</reference>
<sequence length="118" mass="13115">MGTSSRIRARRCSPCRFVLPVDFDTQRPSEKVVISLVSVVTVSITGLTPHVRTQRGSPEFWSQRGLLPLDARAVYRSKTSVTAPRPEQIPNLFACIDTFGPTFPYCSAFVESTLESHT</sequence>
<dbReference type="Proteomes" id="UP000298030">
    <property type="component" value="Unassembled WGS sequence"/>
</dbReference>
<dbReference type="AlphaFoldDB" id="A0A4Y7TIV9"/>
<name>A0A4Y7TIV9_COPMI</name>
<evidence type="ECO:0000313" key="1">
    <source>
        <dbReference type="EMBL" id="TEB34115.1"/>
    </source>
</evidence>
<evidence type="ECO:0000313" key="2">
    <source>
        <dbReference type="Proteomes" id="UP000298030"/>
    </source>
</evidence>
<accession>A0A4Y7TIV9</accession>
<keyword evidence="2" id="KW-1185">Reference proteome</keyword>
<proteinExistence type="predicted"/>